<keyword evidence="2" id="KW-1185">Reference proteome</keyword>
<keyword evidence="1" id="KW-0489">Methyltransferase</keyword>
<organism evidence="1 2">
    <name type="scientific">Lachnobacterium bovis DSM 14045</name>
    <dbReference type="NCBI Taxonomy" id="1122142"/>
    <lineage>
        <taxon>Bacteria</taxon>
        <taxon>Bacillati</taxon>
        <taxon>Bacillota</taxon>
        <taxon>Clostridia</taxon>
        <taxon>Lachnospirales</taxon>
        <taxon>Lachnospiraceae</taxon>
        <taxon>Lachnobacterium</taxon>
    </lineage>
</organism>
<reference evidence="1 2" key="1">
    <citation type="submission" date="2016-10" db="EMBL/GenBank/DDBJ databases">
        <authorList>
            <person name="de Groot N.N."/>
        </authorList>
    </citation>
    <scope>NUCLEOTIDE SEQUENCE [LARGE SCALE GENOMIC DNA]</scope>
    <source>
        <strain evidence="1 2">DSM 14045</strain>
    </source>
</reference>
<name>A0A1H3JC33_9FIRM</name>
<dbReference type="EMBL" id="FNPG01000015">
    <property type="protein sequence ID" value="SDY36764.1"/>
    <property type="molecule type" value="Genomic_DNA"/>
</dbReference>
<keyword evidence="1" id="KW-0808">Transferase</keyword>
<dbReference type="NCBIfam" id="NF038110">
    <property type="entry name" value="Lys_methyl_FliB"/>
    <property type="match status" value="1"/>
</dbReference>
<evidence type="ECO:0000313" key="1">
    <source>
        <dbReference type="EMBL" id="SDY36764.1"/>
    </source>
</evidence>
<sequence length="381" mass="45507">MKNLRMDLFTDFKCIGSKCPYTCCKGWSVFIDKEAAEYYKKVEGELGEKLKKSIKYEGEKISFIMDKNDRCPFLNDDNLCDIYINLGPENMCNICREFPRISHQYGDIYFLTVYQDCPEVAKMLIEKKEPIKFQFAESDKIKADIKEDIDWKKFNNYIDAFVTVEDIVSNQSISIQNRIKLVILFSKQFDELQDDSSNEIQQMLEFFGNEENYKQIIPDLEKIEYLPNKDILFFRQVVEIPMLREDAKHCREFFSDEGISRYKNDIKNNEESASKLHNLQEKLLQVILFKYFMEGFNIDDFKKVFFEGMILYKVYEYSFKNIYFDTGDVFNEERIIERIAKIGRILEHTVDEKKEKRNYKIILEKLKENGIYEYDILLEIT</sequence>
<dbReference type="RefSeq" id="WP_074717418.1">
    <property type="nucleotide sequence ID" value="NZ_FNPG01000015.1"/>
</dbReference>
<gene>
    <name evidence="1" type="ORF">SAMN02910414_01391</name>
</gene>
<dbReference type="Proteomes" id="UP000183918">
    <property type="component" value="Unassembled WGS sequence"/>
</dbReference>
<evidence type="ECO:0000313" key="2">
    <source>
        <dbReference type="Proteomes" id="UP000183918"/>
    </source>
</evidence>
<dbReference type="GO" id="GO:0032259">
    <property type="term" value="P:methylation"/>
    <property type="evidence" value="ECO:0007669"/>
    <property type="project" value="UniProtKB-KW"/>
</dbReference>
<accession>A0A1H3JC33</accession>
<dbReference type="STRING" id="1122142.SAMN02910414_01391"/>
<dbReference type="OrthoDB" id="86584at2"/>
<protein>
    <submittedName>
        <fullName evidence="1">Lysine-N-methylase</fullName>
    </submittedName>
</protein>
<proteinExistence type="predicted"/>
<dbReference type="GO" id="GO:0008168">
    <property type="term" value="F:methyltransferase activity"/>
    <property type="evidence" value="ECO:0007669"/>
    <property type="project" value="UniProtKB-KW"/>
</dbReference>
<dbReference type="AlphaFoldDB" id="A0A1H3JC33"/>